<gene>
    <name evidence="3" type="ORF">BgAZ_502350</name>
</gene>
<feature type="transmembrane region" description="Helical" evidence="2">
    <location>
        <begin position="519"/>
        <end position="540"/>
    </location>
</feature>
<name>A0AAD8PCC1_BABGI</name>
<dbReference type="PANTHER" id="PTHR36513:SF1">
    <property type="entry name" value="TRANSMEMBRANE PROTEIN"/>
    <property type="match status" value="1"/>
</dbReference>
<feature type="region of interest" description="Disordered" evidence="1">
    <location>
        <begin position="107"/>
        <end position="363"/>
    </location>
</feature>
<feature type="compositionally biased region" description="Polar residues" evidence="1">
    <location>
        <begin position="107"/>
        <end position="118"/>
    </location>
</feature>
<proteinExistence type="predicted"/>
<dbReference type="PANTHER" id="PTHR36513">
    <property type="entry name" value="ABC TRANSMEMBRANE TYPE-1 DOMAIN-CONTAINING PROTEIN"/>
    <property type="match status" value="1"/>
</dbReference>
<keyword evidence="2" id="KW-0472">Membrane</keyword>
<keyword evidence="2 3" id="KW-0812">Transmembrane</keyword>
<feature type="transmembrane region" description="Helical" evidence="2">
    <location>
        <begin position="600"/>
        <end position="626"/>
    </location>
</feature>
<feature type="compositionally biased region" description="Basic and acidic residues" evidence="1">
    <location>
        <begin position="333"/>
        <end position="348"/>
    </location>
</feature>
<keyword evidence="2" id="KW-1133">Transmembrane helix</keyword>
<feature type="compositionally biased region" description="Low complexity" evidence="1">
    <location>
        <begin position="150"/>
        <end position="165"/>
    </location>
</feature>
<feature type="transmembrane region" description="Helical" evidence="2">
    <location>
        <begin position="552"/>
        <end position="572"/>
    </location>
</feature>
<reference evidence="3" key="1">
    <citation type="submission" date="2023-08" db="EMBL/GenBank/DDBJ databases">
        <title>Draft sequence of the Babesia gibsoni genome.</title>
        <authorList>
            <person name="Yamagishi J.Y."/>
            <person name="Xuan X.X."/>
        </authorList>
    </citation>
    <scope>NUCLEOTIDE SEQUENCE</scope>
    <source>
        <strain evidence="3">Azabu</strain>
    </source>
</reference>
<feature type="compositionally biased region" description="Basic and acidic residues" evidence="1">
    <location>
        <begin position="131"/>
        <end position="145"/>
    </location>
</feature>
<evidence type="ECO:0000256" key="2">
    <source>
        <dbReference type="SAM" id="Phobius"/>
    </source>
</evidence>
<dbReference type="EMBL" id="JAVEPI010000005">
    <property type="protein sequence ID" value="KAK1441903.1"/>
    <property type="molecule type" value="Genomic_DNA"/>
</dbReference>
<comment type="caution">
    <text evidence="3">The sequence shown here is derived from an EMBL/GenBank/DDBJ whole genome shotgun (WGS) entry which is preliminary data.</text>
</comment>
<keyword evidence="4" id="KW-1185">Reference proteome</keyword>
<protein>
    <submittedName>
        <fullName evidence="3">ABC transmembrane type-1 domain-containing protein</fullName>
    </submittedName>
</protein>
<accession>A0AAD8PCC1</accession>
<evidence type="ECO:0000256" key="1">
    <source>
        <dbReference type="SAM" id="MobiDB-lite"/>
    </source>
</evidence>
<feature type="transmembrane region" description="Helical" evidence="2">
    <location>
        <begin position="464"/>
        <end position="487"/>
    </location>
</feature>
<dbReference type="Proteomes" id="UP001230268">
    <property type="component" value="Unassembled WGS sequence"/>
</dbReference>
<feature type="compositionally biased region" description="Basic and acidic residues" evidence="1">
    <location>
        <begin position="168"/>
        <end position="179"/>
    </location>
</feature>
<evidence type="ECO:0000313" key="3">
    <source>
        <dbReference type="EMBL" id="KAK1441903.1"/>
    </source>
</evidence>
<organism evidence="3 4">
    <name type="scientific">Babesia gibsoni</name>
    <dbReference type="NCBI Taxonomy" id="33632"/>
    <lineage>
        <taxon>Eukaryota</taxon>
        <taxon>Sar</taxon>
        <taxon>Alveolata</taxon>
        <taxon>Apicomplexa</taxon>
        <taxon>Aconoidasida</taxon>
        <taxon>Piroplasmida</taxon>
        <taxon>Babesiidae</taxon>
        <taxon>Babesia</taxon>
    </lineage>
</organism>
<feature type="compositionally biased region" description="Basic and acidic residues" evidence="1">
    <location>
        <begin position="203"/>
        <end position="240"/>
    </location>
</feature>
<sequence length="1297" mass="146192">MHYLMAKHRKNKKLRSVSDDGMTLLLNTAKNAGTIATKPGKDADLDPSPLNMSIARSTSLGGSSSKNIQVNGVGSLPNGADLLGVTDCDPHVTFRSPLESCRSFGSETEASKNASANLEVNSVTTESEVVEPEKHQEEGEEKEVTDILDETNANENESESLSELIETNDEKVKEEDDKQATLPPAEEQEVPALKNEGSNETSELTKEENSAIQDEKDVEGPFYENKKEGEENPNLDKVETPNDGNQTHENTPIEEQAMEKEKNMALDNVDTALLQTTVSNPENDEEVDIKKEEEPVVELVPSNMTGSQKQDETSTEEDAKEPEKDENDEKDDQGEKGENDEKAPREDKDENDEKDNQDDKESICLDHKDSAIIYETLKNEFIKNKIAVKEMEDVCIHLDSSSDFRTALGDFDVESTNREESVVIDMPYSSYSPIYTADNITISFKDTIKYMKYREALRYYRNDFIGVSFTACLITMLIFVASVYGALGISKIVDEALAFARQMPLMQLEKGLLGYYKDLSIKGFIPVFAVCLANMFLFGYRRIYRKVVKITIAFICIVVLCFALHISILYVMDYDTSTMFALFIVATGAPELASVDDMCFYGSIIAVYMVVIVGVNIWLLFYRLVFPKLLMKMVIRDVERFNTILYENKPVEIPRNAMKYDKYGTITAPGHLIKLQQTGYLEFYWKILSKLTSEEIMIINPVDAVYQYTGQLNKRLEPHGYGAWQSTSPNGETLIGYWENGLPLGSFMSRESKMDTTFNNVLMGWIKCIHGGGLSMGVASVEVGSSLSSFTSFPRVMKYIADIYDEDNPKSGILKHLGIPGYTKVNDAQGTGGHNNKSTIMRLCNISNDMARYSFETRASCLGGPRERPSLLERLQCLIGDLVVKRHAKKYLNNFTKCILRVLDTWVPSYLSKEGHETNISLGSASQVYVDGYVPIEPPTVCVIPSPCSTKCDHITASVEDFATLNVTNPSVLRHTIEETFSVDGWMKRCYYMKPEVAIFIDGYASSQISTLKSVTEMFALWDYPQYIKPVSFSWPKYRWSDKLTANSREKIRNENKTAFQTFLESLLLSGITDIHIIVDSSGAETFLETFVEMANSMDEKCLFNSVYMSEQSYKDKINILSTTLFFPRCRIGKFTSSVYNPMRRFCNHITIFGRNEKQGIISKLLESEPSVGSTIGGLSIDSSEGLQEGEAFMHQTELEAYPTLGIVQMQRITHLDEITASENVVNNSKIWLDVDCINVPWAPNFWKNIHRCSWSLSREIAADLRELLVYRKRAKDRVSRLDRTKGNIWTYRNAGL</sequence>
<feature type="compositionally biased region" description="Acidic residues" evidence="1">
    <location>
        <begin position="313"/>
        <end position="332"/>
    </location>
</feature>
<evidence type="ECO:0000313" key="4">
    <source>
        <dbReference type="Proteomes" id="UP001230268"/>
    </source>
</evidence>